<organism evidence="16 17">
    <name type="scientific">Candidatus Uhrbacteria bacterium CG_4_9_14_3_um_filter_36_7</name>
    <dbReference type="NCBI Taxonomy" id="1975033"/>
    <lineage>
        <taxon>Bacteria</taxon>
        <taxon>Candidatus Uhriibacteriota</taxon>
    </lineage>
</organism>
<dbReference type="GO" id="GO:0005886">
    <property type="term" value="C:plasma membrane"/>
    <property type="evidence" value="ECO:0007669"/>
    <property type="project" value="TreeGrafter"/>
</dbReference>
<evidence type="ECO:0000256" key="1">
    <source>
        <dbReference type="ARBA" id="ARBA00001917"/>
    </source>
</evidence>
<dbReference type="InterPro" id="IPR013785">
    <property type="entry name" value="Aldolase_TIM"/>
</dbReference>
<keyword evidence="12" id="KW-0472">Membrane</keyword>
<evidence type="ECO:0000256" key="2">
    <source>
        <dbReference type="ARBA" id="ARBA00003125"/>
    </source>
</evidence>
<evidence type="ECO:0000256" key="7">
    <source>
        <dbReference type="ARBA" id="ARBA00018366"/>
    </source>
</evidence>
<evidence type="ECO:0000256" key="12">
    <source>
        <dbReference type="ARBA" id="ARBA00023136"/>
    </source>
</evidence>
<dbReference type="Proteomes" id="UP000229749">
    <property type="component" value="Unassembled WGS sequence"/>
</dbReference>
<dbReference type="PANTHER" id="PTHR48109">
    <property type="entry name" value="DIHYDROOROTATE DEHYDROGENASE (QUINONE), MITOCHONDRIAL-RELATED"/>
    <property type="match status" value="1"/>
</dbReference>
<evidence type="ECO:0000313" key="16">
    <source>
        <dbReference type="EMBL" id="PJA47430.1"/>
    </source>
</evidence>
<dbReference type="UniPathway" id="UPA00070">
    <property type="reaction ID" value="UER00946"/>
</dbReference>
<dbReference type="InterPro" id="IPR050074">
    <property type="entry name" value="DHO_dehydrogenase"/>
</dbReference>
<sequence>MNPYSLRNTVFGFLYQKILKPILFTIDPEHVHNTFTFIGRHLGSFQWTQQLIGKMFDSSHPILEQTIAGIHFKNPIGLAAGFDKDARLTQILPRVGFGFEEVGSITANPYQGNPKPRLWRHPDLQSLRVYYGLKNDGAQAIFKHLQSFSFQIPIGISIAKTNCQETAQTQTAIEDYVKTYQIFSSIGSYDTINISCPNAYGGQPFTDPEHLDHLLKAINAVRNEKPLFLKMSPDLSQDELETIAKVAQKHEVNGFICTNLTKKHSYGNGGLSGKPVSDLSLEQIRYLYNYFNGKKILIACGGIFTAKDAYSYIKAGASLLQLITGMIYKGPQVISEIKFGLEKLLKQDGFKNISEAVGKE</sequence>
<evidence type="ECO:0000256" key="14">
    <source>
        <dbReference type="NCBIfam" id="TIGR01036"/>
    </source>
</evidence>
<protein>
    <recommendedName>
        <fullName evidence="7 14">Dihydroorotate dehydrogenase (quinone)</fullName>
        <ecNumber evidence="6 14">1.3.5.2</ecNumber>
    </recommendedName>
</protein>
<evidence type="ECO:0000256" key="9">
    <source>
        <dbReference type="ARBA" id="ARBA00022643"/>
    </source>
</evidence>
<dbReference type="NCBIfam" id="NF003652">
    <property type="entry name" value="PRK05286.2-5"/>
    <property type="match status" value="1"/>
</dbReference>
<comment type="subcellular location">
    <subcellularLocation>
        <location evidence="3">Membrane</location>
    </subcellularLocation>
</comment>
<evidence type="ECO:0000256" key="5">
    <source>
        <dbReference type="ARBA" id="ARBA00005359"/>
    </source>
</evidence>
<comment type="cofactor">
    <cofactor evidence="1">
        <name>FMN</name>
        <dbReference type="ChEBI" id="CHEBI:58210"/>
    </cofactor>
</comment>
<comment type="catalytic activity">
    <reaction evidence="13">
        <text>(S)-dihydroorotate + a quinone = orotate + a quinol</text>
        <dbReference type="Rhea" id="RHEA:30187"/>
        <dbReference type="ChEBI" id="CHEBI:24646"/>
        <dbReference type="ChEBI" id="CHEBI:30839"/>
        <dbReference type="ChEBI" id="CHEBI:30864"/>
        <dbReference type="ChEBI" id="CHEBI:132124"/>
        <dbReference type="EC" id="1.3.5.2"/>
    </reaction>
</comment>
<comment type="pathway">
    <text evidence="4">Pyrimidine metabolism; UMP biosynthesis via de novo pathway; orotate from (S)-dihydroorotate (quinone route): step 1/1.</text>
</comment>
<dbReference type="EC" id="1.3.5.2" evidence="6 14"/>
<dbReference type="SUPFAM" id="SSF51395">
    <property type="entry name" value="FMN-linked oxidoreductases"/>
    <property type="match status" value="1"/>
</dbReference>
<keyword evidence="11" id="KW-0560">Oxidoreductase</keyword>
<dbReference type="Pfam" id="PF01180">
    <property type="entry name" value="DHO_dh"/>
    <property type="match status" value="1"/>
</dbReference>
<evidence type="ECO:0000259" key="15">
    <source>
        <dbReference type="Pfam" id="PF01180"/>
    </source>
</evidence>
<keyword evidence="9" id="KW-0288">FMN</keyword>
<evidence type="ECO:0000256" key="6">
    <source>
        <dbReference type="ARBA" id="ARBA00012791"/>
    </source>
</evidence>
<evidence type="ECO:0000256" key="11">
    <source>
        <dbReference type="ARBA" id="ARBA00023002"/>
    </source>
</evidence>
<proteinExistence type="inferred from homology"/>
<evidence type="ECO:0000256" key="4">
    <source>
        <dbReference type="ARBA" id="ARBA00005161"/>
    </source>
</evidence>
<dbReference type="NCBIfam" id="TIGR01036">
    <property type="entry name" value="pyrD_sub2"/>
    <property type="match status" value="1"/>
</dbReference>
<evidence type="ECO:0000256" key="10">
    <source>
        <dbReference type="ARBA" id="ARBA00022975"/>
    </source>
</evidence>
<dbReference type="PROSITE" id="PS00912">
    <property type="entry name" value="DHODEHASE_2"/>
    <property type="match status" value="1"/>
</dbReference>
<evidence type="ECO:0000313" key="17">
    <source>
        <dbReference type="Proteomes" id="UP000229749"/>
    </source>
</evidence>
<reference evidence="17" key="1">
    <citation type="submission" date="2017-09" db="EMBL/GenBank/DDBJ databases">
        <title>Depth-based differentiation of microbial function through sediment-hosted aquifers and enrichment of novel symbionts in the deep terrestrial subsurface.</title>
        <authorList>
            <person name="Probst A.J."/>
            <person name="Ladd B."/>
            <person name="Jarett J.K."/>
            <person name="Geller-Mcgrath D.E."/>
            <person name="Sieber C.M.K."/>
            <person name="Emerson J.B."/>
            <person name="Anantharaman K."/>
            <person name="Thomas B.C."/>
            <person name="Malmstrom R."/>
            <person name="Stieglmeier M."/>
            <person name="Klingl A."/>
            <person name="Woyke T."/>
            <person name="Ryan C.M."/>
            <person name="Banfield J.F."/>
        </authorList>
    </citation>
    <scope>NUCLEOTIDE SEQUENCE [LARGE SCALE GENOMIC DNA]</scope>
</reference>
<dbReference type="GO" id="GO:0106430">
    <property type="term" value="F:dihydroorotate dehydrogenase (quinone) activity"/>
    <property type="evidence" value="ECO:0007669"/>
    <property type="project" value="UniProtKB-EC"/>
</dbReference>
<dbReference type="InterPro" id="IPR005720">
    <property type="entry name" value="Dihydroorotate_DH_cat"/>
</dbReference>
<dbReference type="Gene3D" id="3.20.20.70">
    <property type="entry name" value="Aldolase class I"/>
    <property type="match status" value="1"/>
</dbReference>
<gene>
    <name evidence="16" type="ORF">CO172_01570</name>
</gene>
<dbReference type="GO" id="GO:0044205">
    <property type="term" value="P:'de novo' UMP biosynthetic process"/>
    <property type="evidence" value="ECO:0007669"/>
    <property type="project" value="UniProtKB-UniPathway"/>
</dbReference>
<name>A0A2M7XHR2_9BACT</name>
<comment type="function">
    <text evidence="2">Catalyzes the conversion of dihydroorotate to orotate with quinone as electron acceptor.</text>
</comment>
<comment type="similarity">
    <text evidence="5">Belongs to the dihydroorotate dehydrogenase family. Type 2 subfamily.</text>
</comment>
<evidence type="ECO:0000256" key="13">
    <source>
        <dbReference type="ARBA" id="ARBA00048639"/>
    </source>
</evidence>
<dbReference type="AlphaFoldDB" id="A0A2M7XHR2"/>
<comment type="caution">
    <text evidence="16">The sequence shown here is derived from an EMBL/GenBank/DDBJ whole genome shotgun (WGS) entry which is preliminary data.</text>
</comment>
<keyword evidence="10" id="KW-0665">Pyrimidine biosynthesis</keyword>
<feature type="domain" description="Dihydroorotate dehydrogenase catalytic" evidence="15">
    <location>
        <begin position="63"/>
        <end position="345"/>
    </location>
</feature>
<dbReference type="InterPro" id="IPR001295">
    <property type="entry name" value="Dihydroorotate_DH_CS"/>
</dbReference>
<dbReference type="CDD" id="cd04738">
    <property type="entry name" value="DHOD_2_like"/>
    <property type="match status" value="1"/>
</dbReference>
<evidence type="ECO:0000256" key="8">
    <source>
        <dbReference type="ARBA" id="ARBA00022630"/>
    </source>
</evidence>
<accession>A0A2M7XHR2</accession>
<keyword evidence="8" id="KW-0285">Flavoprotein</keyword>
<dbReference type="GO" id="GO:0005737">
    <property type="term" value="C:cytoplasm"/>
    <property type="evidence" value="ECO:0007669"/>
    <property type="project" value="InterPro"/>
</dbReference>
<dbReference type="GO" id="GO:0006207">
    <property type="term" value="P:'de novo' pyrimidine nucleobase biosynthetic process"/>
    <property type="evidence" value="ECO:0007669"/>
    <property type="project" value="UniProtKB-UniRule"/>
</dbReference>
<evidence type="ECO:0000256" key="3">
    <source>
        <dbReference type="ARBA" id="ARBA00004370"/>
    </source>
</evidence>
<dbReference type="PANTHER" id="PTHR48109:SF4">
    <property type="entry name" value="DIHYDROOROTATE DEHYDROGENASE (QUINONE), MITOCHONDRIAL"/>
    <property type="match status" value="1"/>
</dbReference>
<dbReference type="EMBL" id="PFWS01000022">
    <property type="protein sequence ID" value="PJA47430.1"/>
    <property type="molecule type" value="Genomic_DNA"/>
</dbReference>
<dbReference type="InterPro" id="IPR005719">
    <property type="entry name" value="Dihydroorotate_DH_2"/>
</dbReference>